<name>U9SU07_RHIID</name>
<sequence length="200" mass="23419">MYVIPEDTSILPQNTCLKRSMFLILKIHQLIYYLKMRSIYLNVMVYNKSAKQLNSKREFYGHGFGLCKKALNLAITNGSNKVFEELLQDFIKQQLSVQNENNEQIEHEIDVSKISNLARHKEFEYFKNWSLNLGKDTGIPQWLFNINDNELNDDFMNIVTIRILKILKNLLYLDCQSLVHFLANTIISKRSSFLESTTSN</sequence>
<dbReference type="STRING" id="747089.U9SU07"/>
<accession>U9SU07</accession>
<evidence type="ECO:0000313" key="1">
    <source>
        <dbReference type="EMBL" id="ERZ94620.1"/>
    </source>
</evidence>
<dbReference type="HOGENOM" id="CLU_1366907_0_0_1"/>
<reference evidence="1" key="1">
    <citation type="submission" date="2013-07" db="EMBL/GenBank/DDBJ databases">
        <title>The genome of an arbuscular mycorrhizal fungus provides insights into the evolution of the oldest plant symbiosis.</title>
        <authorList>
            <consortium name="DOE Joint Genome Institute"/>
            <person name="Tisserant E."/>
            <person name="Malbreil M."/>
            <person name="Kuo A."/>
            <person name="Kohler A."/>
            <person name="Symeonidi A."/>
            <person name="Balestrini R."/>
            <person name="Charron P."/>
            <person name="Duensing N."/>
            <person name="Frei-dit-Frey N."/>
            <person name="Gianinazzi-Pearson V."/>
            <person name="Gilbert B."/>
            <person name="Handa Y."/>
            <person name="Hijri M."/>
            <person name="Kaul R."/>
            <person name="Kawaguchi M."/>
            <person name="Krajinski F."/>
            <person name="Lammers P."/>
            <person name="Lapierre D."/>
            <person name="Masclaux F.G."/>
            <person name="Murat C."/>
            <person name="Morin E."/>
            <person name="Ndikumana S."/>
            <person name="Pagni M."/>
            <person name="Petitpierre D."/>
            <person name="Requena N."/>
            <person name="Rosikiewicz P."/>
            <person name="Riley R."/>
            <person name="Saito K."/>
            <person name="San Clemente H."/>
            <person name="Shapiro H."/>
            <person name="van Tuinen D."/>
            <person name="Becard G."/>
            <person name="Bonfante P."/>
            <person name="Paszkowski U."/>
            <person name="Shachar-Hill Y."/>
            <person name="Young J.P."/>
            <person name="Sanders I.R."/>
            <person name="Henrissat B."/>
            <person name="Rensing S.A."/>
            <person name="Grigoriev I.V."/>
            <person name="Corradi N."/>
            <person name="Roux C."/>
            <person name="Martin F."/>
        </authorList>
    </citation>
    <scope>NUCLEOTIDE SEQUENCE</scope>
    <source>
        <strain evidence="1">DAOM 197198</strain>
    </source>
</reference>
<protein>
    <submittedName>
        <fullName evidence="1">Uncharacterized protein</fullName>
    </submittedName>
</protein>
<dbReference type="VEuPathDB" id="FungiDB:RhiirFUN_002497"/>
<organism evidence="1">
    <name type="scientific">Rhizophagus irregularis (strain DAOM 181602 / DAOM 197198 / MUCL 43194)</name>
    <name type="common">Arbuscular mycorrhizal fungus</name>
    <name type="synonym">Glomus intraradices</name>
    <dbReference type="NCBI Taxonomy" id="747089"/>
    <lineage>
        <taxon>Eukaryota</taxon>
        <taxon>Fungi</taxon>
        <taxon>Fungi incertae sedis</taxon>
        <taxon>Mucoromycota</taxon>
        <taxon>Glomeromycotina</taxon>
        <taxon>Glomeromycetes</taxon>
        <taxon>Glomerales</taxon>
        <taxon>Glomeraceae</taxon>
        <taxon>Rhizophagus</taxon>
    </lineage>
</organism>
<gene>
    <name evidence="1" type="ORF">GLOINDRAFT_90448</name>
</gene>
<dbReference type="EMBL" id="KI301878">
    <property type="protein sequence ID" value="ERZ94620.1"/>
    <property type="molecule type" value="Genomic_DNA"/>
</dbReference>
<proteinExistence type="predicted"/>
<dbReference type="AlphaFoldDB" id="U9SU07"/>